<evidence type="ECO:0000313" key="5">
    <source>
        <dbReference type="EMBL" id="PPQ74352.1"/>
    </source>
</evidence>
<sequence length="255" mass="26048">MYFDSLALALVIIFLDLAQLVSAGLFILEPTAGSTCTGGQPCTITWVDDGTFPVLSSIGVATVGLFTGKQQLVQSITPVDVTKTRTVTFTPNPAAGPNSDTYYIAIASTTLKNNSSAPYTGWSPFFRLVGMSGSFDTPLPAATSPIPIPASLTRTSSSPSVTSTITVGTINTSLPPIATPTSPPPRSSSSSASQSRFSTSVLSSSSSSPALPASTSSTPTPTPTPSTSGAVRDASHHLTSLLLLVTAITSLALFS</sequence>
<dbReference type="OrthoDB" id="2432613at2759"/>
<dbReference type="PANTHER" id="PTHR28154">
    <property type="entry name" value="CELL WALL SYNTHESIS PROTEIN KNH1-RELATED"/>
    <property type="match status" value="1"/>
</dbReference>
<protein>
    <recommendedName>
        <fullName evidence="4">Yeast cell wall synthesis Kre9/Knh1-like N-terminal domain-containing protein</fullName>
    </recommendedName>
</protein>
<dbReference type="Proteomes" id="UP000284842">
    <property type="component" value="Unassembled WGS sequence"/>
</dbReference>
<dbReference type="InterPro" id="IPR045328">
    <property type="entry name" value="Kre9/Knh1"/>
</dbReference>
<feature type="compositionally biased region" description="Low complexity" evidence="2">
    <location>
        <begin position="187"/>
        <end position="219"/>
    </location>
</feature>
<proteinExistence type="predicted"/>
<organism evidence="5 6">
    <name type="scientific">Panaeolus cyanescens</name>
    <dbReference type="NCBI Taxonomy" id="181874"/>
    <lineage>
        <taxon>Eukaryota</taxon>
        <taxon>Fungi</taxon>
        <taxon>Dikarya</taxon>
        <taxon>Basidiomycota</taxon>
        <taxon>Agaricomycotina</taxon>
        <taxon>Agaricomycetes</taxon>
        <taxon>Agaricomycetidae</taxon>
        <taxon>Agaricales</taxon>
        <taxon>Agaricineae</taxon>
        <taxon>Galeropsidaceae</taxon>
        <taxon>Panaeolus</taxon>
    </lineage>
</organism>
<gene>
    <name evidence="5" type="ORF">CVT24_000663</name>
</gene>
<feature type="domain" description="Yeast cell wall synthesis Kre9/Knh1-like N-terminal" evidence="4">
    <location>
        <begin position="29"/>
        <end position="120"/>
    </location>
</feature>
<feature type="signal peptide" evidence="3">
    <location>
        <begin position="1"/>
        <end position="23"/>
    </location>
</feature>
<comment type="caution">
    <text evidence="5">The sequence shown here is derived from an EMBL/GenBank/DDBJ whole genome shotgun (WGS) entry which is preliminary data.</text>
</comment>
<keyword evidence="6" id="KW-1185">Reference proteome</keyword>
<keyword evidence="1 3" id="KW-0732">Signal</keyword>
<feature type="region of interest" description="Disordered" evidence="2">
    <location>
        <begin position="169"/>
        <end position="232"/>
    </location>
</feature>
<accession>A0A409W772</accession>
<dbReference type="STRING" id="181874.A0A409W772"/>
<evidence type="ECO:0000256" key="2">
    <source>
        <dbReference type="SAM" id="MobiDB-lite"/>
    </source>
</evidence>
<feature type="compositionally biased region" description="Pro residues" evidence="2">
    <location>
        <begin position="177"/>
        <end position="186"/>
    </location>
</feature>
<evidence type="ECO:0000313" key="6">
    <source>
        <dbReference type="Proteomes" id="UP000284842"/>
    </source>
</evidence>
<dbReference type="PANTHER" id="PTHR28154:SF1">
    <property type="entry name" value="CELL WALL SYNTHESIS PROTEIN KNH1-RELATED"/>
    <property type="match status" value="1"/>
</dbReference>
<dbReference type="EMBL" id="NHTK01005759">
    <property type="protein sequence ID" value="PPQ74352.1"/>
    <property type="molecule type" value="Genomic_DNA"/>
</dbReference>
<evidence type="ECO:0000256" key="1">
    <source>
        <dbReference type="ARBA" id="ARBA00022729"/>
    </source>
</evidence>
<dbReference type="InterPro" id="IPR018466">
    <property type="entry name" value="Kre9/Knh1-like_N"/>
</dbReference>
<dbReference type="InParanoid" id="A0A409W772"/>
<dbReference type="GO" id="GO:0042546">
    <property type="term" value="P:cell wall biogenesis"/>
    <property type="evidence" value="ECO:0007669"/>
    <property type="project" value="InterPro"/>
</dbReference>
<evidence type="ECO:0000256" key="3">
    <source>
        <dbReference type="SAM" id="SignalP"/>
    </source>
</evidence>
<dbReference type="Pfam" id="PF10342">
    <property type="entry name" value="Kre9_KNH"/>
    <property type="match status" value="1"/>
</dbReference>
<evidence type="ECO:0000259" key="4">
    <source>
        <dbReference type="Pfam" id="PF10342"/>
    </source>
</evidence>
<name>A0A409W772_9AGAR</name>
<reference evidence="5 6" key="1">
    <citation type="journal article" date="2018" name="Evol. Lett.">
        <title>Horizontal gene cluster transfer increased hallucinogenic mushroom diversity.</title>
        <authorList>
            <person name="Reynolds H.T."/>
            <person name="Vijayakumar V."/>
            <person name="Gluck-Thaler E."/>
            <person name="Korotkin H.B."/>
            <person name="Matheny P.B."/>
            <person name="Slot J.C."/>
        </authorList>
    </citation>
    <scope>NUCLEOTIDE SEQUENCE [LARGE SCALE GENOMIC DNA]</scope>
    <source>
        <strain evidence="5 6">2629</strain>
    </source>
</reference>
<dbReference type="AlphaFoldDB" id="A0A409W772"/>
<feature type="chain" id="PRO_5019091816" description="Yeast cell wall synthesis Kre9/Knh1-like N-terminal domain-containing protein" evidence="3">
    <location>
        <begin position="24"/>
        <end position="255"/>
    </location>
</feature>
<dbReference type="GO" id="GO:0006078">
    <property type="term" value="P:(1-&gt;6)-beta-D-glucan biosynthetic process"/>
    <property type="evidence" value="ECO:0007669"/>
    <property type="project" value="InterPro"/>
</dbReference>